<dbReference type="InterPro" id="IPR036704">
    <property type="entry name" value="RraA/RraA-like_sf"/>
</dbReference>
<comment type="function">
    <text evidence="8">Catalyzes the aldol cleavage of 4-hydroxy-4-methyl-2-oxoglutarate (HMG) into 2 molecules of pyruvate. Also contains a secondary oxaloacetate (OAA) decarboxylase activity due to the common pyruvate enolate transition state formed following C-C bond cleavage in the retro-aldol and decarboxylation reactions.</text>
</comment>
<gene>
    <name evidence="13" type="ORF">JOD64_005697</name>
</gene>
<dbReference type="InterPro" id="IPR005493">
    <property type="entry name" value="RraA/RraA-like"/>
</dbReference>
<evidence type="ECO:0000256" key="8">
    <source>
        <dbReference type="ARBA" id="ARBA00025046"/>
    </source>
</evidence>
<accession>A0ABS2M207</accession>
<dbReference type="EC" id="4.1.1.112" evidence="6"/>
<evidence type="ECO:0000256" key="9">
    <source>
        <dbReference type="ARBA" id="ARBA00029596"/>
    </source>
</evidence>
<evidence type="ECO:0000256" key="12">
    <source>
        <dbReference type="ARBA" id="ARBA00047973"/>
    </source>
</evidence>
<dbReference type="PANTHER" id="PTHR33254:SF4">
    <property type="entry name" value="4-HYDROXY-4-METHYL-2-OXOGLUTARATE ALDOLASE 3-RELATED"/>
    <property type="match status" value="1"/>
</dbReference>
<comment type="similarity">
    <text evidence="3">Belongs to the class II aldolase/RraA-like family.</text>
</comment>
<evidence type="ECO:0000256" key="4">
    <source>
        <dbReference type="ARBA" id="ARBA00011233"/>
    </source>
</evidence>
<evidence type="ECO:0000313" key="13">
    <source>
        <dbReference type="EMBL" id="MBM7494475.1"/>
    </source>
</evidence>
<dbReference type="RefSeq" id="WP_204945041.1">
    <property type="nucleotide sequence ID" value="NZ_JAFBBP010000001.1"/>
</dbReference>
<comment type="catalytic activity">
    <reaction evidence="12">
        <text>oxaloacetate + H(+) = pyruvate + CO2</text>
        <dbReference type="Rhea" id="RHEA:15641"/>
        <dbReference type="ChEBI" id="CHEBI:15361"/>
        <dbReference type="ChEBI" id="CHEBI:15378"/>
        <dbReference type="ChEBI" id="CHEBI:16452"/>
        <dbReference type="ChEBI" id="CHEBI:16526"/>
        <dbReference type="EC" id="4.1.1.112"/>
    </reaction>
</comment>
<dbReference type="SUPFAM" id="SSF89562">
    <property type="entry name" value="RraA-like"/>
    <property type="match status" value="1"/>
</dbReference>
<dbReference type="EC" id="4.1.3.17" evidence="5"/>
<dbReference type="PANTHER" id="PTHR33254">
    <property type="entry name" value="4-HYDROXY-4-METHYL-2-OXOGLUTARATE ALDOLASE 3-RELATED"/>
    <property type="match status" value="1"/>
</dbReference>
<dbReference type="CDD" id="cd16841">
    <property type="entry name" value="RraA_family"/>
    <property type="match status" value="1"/>
</dbReference>
<evidence type="ECO:0000313" key="14">
    <source>
        <dbReference type="Proteomes" id="UP000764837"/>
    </source>
</evidence>
<keyword evidence="13" id="KW-0456">Lyase</keyword>
<evidence type="ECO:0000256" key="2">
    <source>
        <dbReference type="ARBA" id="ARBA00001968"/>
    </source>
</evidence>
<evidence type="ECO:0000256" key="5">
    <source>
        <dbReference type="ARBA" id="ARBA00012213"/>
    </source>
</evidence>
<comment type="caution">
    <text evidence="13">The sequence shown here is derived from an EMBL/GenBank/DDBJ whole genome shotgun (WGS) entry which is preliminary data.</text>
</comment>
<proteinExistence type="inferred from homology"/>
<evidence type="ECO:0000256" key="7">
    <source>
        <dbReference type="ARBA" id="ARBA00016549"/>
    </source>
</evidence>
<comment type="subunit">
    <text evidence="4">Homotrimer.</text>
</comment>
<evidence type="ECO:0000256" key="1">
    <source>
        <dbReference type="ARBA" id="ARBA00001342"/>
    </source>
</evidence>
<dbReference type="Pfam" id="PF03737">
    <property type="entry name" value="RraA-like"/>
    <property type="match status" value="1"/>
</dbReference>
<dbReference type="EMBL" id="JAFBBP010000001">
    <property type="protein sequence ID" value="MBM7494475.1"/>
    <property type="molecule type" value="Genomic_DNA"/>
</dbReference>
<dbReference type="Proteomes" id="UP000764837">
    <property type="component" value="Unassembled WGS sequence"/>
</dbReference>
<protein>
    <recommendedName>
        <fullName evidence="7">Putative 4-hydroxy-4-methyl-2-oxoglutarate aldolase</fullName>
        <ecNumber evidence="6">4.1.1.112</ecNumber>
        <ecNumber evidence="5">4.1.3.17</ecNumber>
    </recommendedName>
    <alternativeName>
        <fullName evidence="11">Oxaloacetate decarboxylase</fullName>
    </alternativeName>
    <alternativeName>
        <fullName evidence="9">Regulator of ribonuclease activity homolog</fullName>
    </alternativeName>
    <alternativeName>
        <fullName evidence="10">RraA-like protein</fullName>
    </alternativeName>
</protein>
<evidence type="ECO:0000256" key="11">
    <source>
        <dbReference type="ARBA" id="ARBA00032305"/>
    </source>
</evidence>
<organism evidence="13 14">
    <name type="scientific">Micromonospora luteifusca</name>
    <dbReference type="NCBI Taxonomy" id="709860"/>
    <lineage>
        <taxon>Bacteria</taxon>
        <taxon>Bacillati</taxon>
        <taxon>Actinomycetota</taxon>
        <taxon>Actinomycetes</taxon>
        <taxon>Micromonosporales</taxon>
        <taxon>Micromonosporaceae</taxon>
        <taxon>Micromonospora</taxon>
    </lineage>
</organism>
<reference evidence="13 14" key="1">
    <citation type="submission" date="2021-01" db="EMBL/GenBank/DDBJ databases">
        <title>Sequencing the genomes of 1000 actinobacteria strains.</title>
        <authorList>
            <person name="Klenk H.-P."/>
        </authorList>
    </citation>
    <scope>NUCLEOTIDE SEQUENCE [LARGE SCALE GENOMIC DNA]</scope>
    <source>
        <strain evidence="13 14">DSM 100204</strain>
    </source>
</reference>
<comment type="catalytic activity">
    <reaction evidence="1">
        <text>4-hydroxy-4-methyl-2-oxoglutarate = 2 pyruvate</text>
        <dbReference type="Rhea" id="RHEA:22748"/>
        <dbReference type="ChEBI" id="CHEBI:15361"/>
        <dbReference type="ChEBI" id="CHEBI:58276"/>
        <dbReference type="EC" id="4.1.3.17"/>
    </reaction>
</comment>
<keyword evidence="14" id="KW-1185">Reference proteome</keyword>
<dbReference type="Gene3D" id="3.50.30.40">
    <property type="entry name" value="Ribonuclease E inhibitor RraA/RraA-like"/>
    <property type="match status" value="1"/>
</dbReference>
<evidence type="ECO:0000256" key="10">
    <source>
        <dbReference type="ARBA" id="ARBA00030169"/>
    </source>
</evidence>
<comment type="cofactor">
    <cofactor evidence="2">
        <name>a divalent metal cation</name>
        <dbReference type="ChEBI" id="CHEBI:60240"/>
    </cofactor>
</comment>
<sequence>MSENRDAAVVGPGVIETLTAGGVATVFEAAGRCGLIDVDLVQIVPGTRVAGVARTVRCGQDDNRAVHEAMTVVRPGEVLVLTMPEPTPVALIGELLATQAKVAGAAGLLVDAAVRDVDELRELGLPIWARWQRVRGATKRERGSLDVAVRVGGATVNPGDVVVLDADGAVVVARGSAVEVAAATRSRIEKETRLRARLEAGEFSYDLHGLRAQDEAAG</sequence>
<evidence type="ECO:0000256" key="3">
    <source>
        <dbReference type="ARBA" id="ARBA00008621"/>
    </source>
</evidence>
<dbReference type="GO" id="GO:0047443">
    <property type="term" value="F:4-hydroxy-4-methyl-2-oxoglutarate aldolase activity"/>
    <property type="evidence" value="ECO:0007669"/>
    <property type="project" value="UniProtKB-EC"/>
</dbReference>
<evidence type="ECO:0000256" key="6">
    <source>
        <dbReference type="ARBA" id="ARBA00012947"/>
    </source>
</evidence>
<name>A0ABS2M207_9ACTN</name>